<comment type="caution">
    <text evidence="1">The sequence shown here is derived from an EMBL/GenBank/DDBJ whole genome shotgun (WGS) entry which is preliminary data.</text>
</comment>
<dbReference type="EMBL" id="JADIMH010000006">
    <property type="protein sequence ID" value="MBO8466296.1"/>
    <property type="molecule type" value="Genomic_DNA"/>
</dbReference>
<dbReference type="AlphaFoldDB" id="A0A9D9I5D5"/>
<reference evidence="1" key="2">
    <citation type="journal article" date="2021" name="PeerJ">
        <title>Extensive microbial diversity within the chicken gut microbiome revealed by metagenomics and culture.</title>
        <authorList>
            <person name="Gilroy R."/>
            <person name="Ravi A."/>
            <person name="Getino M."/>
            <person name="Pursley I."/>
            <person name="Horton D.L."/>
            <person name="Alikhan N.F."/>
            <person name="Baker D."/>
            <person name="Gharbi K."/>
            <person name="Hall N."/>
            <person name="Watson M."/>
            <person name="Adriaenssens E.M."/>
            <person name="Foster-Nyarko E."/>
            <person name="Jarju S."/>
            <person name="Secka A."/>
            <person name="Antonio M."/>
            <person name="Oren A."/>
            <person name="Chaudhuri R.R."/>
            <person name="La Ragione R."/>
            <person name="Hildebrand F."/>
            <person name="Pallen M.J."/>
        </authorList>
    </citation>
    <scope>NUCLEOTIDE SEQUENCE</scope>
    <source>
        <strain evidence="1">B1-15692</strain>
    </source>
</reference>
<name>A0A9D9I5D5_9BACT</name>
<dbReference type="PROSITE" id="PS51257">
    <property type="entry name" value="PROKAR_LIPOPROTEIN"/>
    <property type="match status" value="1"/>
</dbReference>
<evidence type="ECO:0000313" key="2">
    <source>
        <dbReference type="Proteomes" id="UP000823660"/>
    </source>
</evidence>
<organism evidence="1 2">
    <name type="scientific">Candidatus Cryptobacteroides faecipullorum</name>
    <dbReference type="NCBI Taxonomy" id="2840764"/>
    <lineage>
        <taxon>Bacteria</taxon>
        <taxon>Pseudomonadati</taxon>
        <taxon>Bacteroidota</taxon>
        <taxon>Bacteroidia</taxon>
        <taxon>Bacteroidales</taxon>
        <taxon>Candidatus Cryptobacteroides</taxon>
    </lineage>
</organism>
<proteinExistence type="predicted"/>
<sequence>MRNILFQCALIMALAGCSVKEDRSSCPCTVMIDFTQMDAVRHSAADVLAVTDGTPVLYETVPSERYGEQYSFRVKRVSTVVDISSGWPERNGAETGFTVREGEQFPELYLDTEFLATDRESVTVTADLHKVYCNVTIDVRSEGVYPYSLAVRGNVCGYDEEGNPVPGNFIYQLVPDEHGLCSVRIPRQSDASLILSITENEDVLREFALGEYIIKSGYDWTAEDLEDVEVVVDYTKVDVTFRVNDWQDTVSFDVII</sequence>
<gene>
    <name evidence="1" type="ORF">IAB99_00845</name>
</gene>
<dbReference type="Proteomes" id="UP000823660">
    <property type="component" value="Unassembled WGS sequence"/>
</dbReference>
<accession>A0A9D9I5D5</accession>
<reference evidence="1" key="1">
    <citation type="submission" date="2020-10" db="EMBL/GenBank/DDBJ databases">
        <authorList>
            <person name="Gilroy R."/>
        </authorList>
    </citation>
    <scope>NUCLEOTIDE SEQUENCE</scope>
    <source>
        <strain evidence="1">B1-15692</strain>
    </source>
</reference>
<protein>
    <submittedName>
        <fullName evidence="1">Uncharacterized protein</fullName>
    </submittedName>
</protein>
<evidence type="ECO:0000313" key="1">
    <source>
        <dbReference type="EMBL" id="MBO8466296.1"/>
    </source>
</evidence>